<sequence length="150" mass="16451">MVEASGTVLGFFTSVEDPRQRGKVVYRLDEILLIVLAGADNMVEAAGFARMNLEALRGIRPLARGVPSHDTLTDVVNALDPGTFEECFESWIGAIRPDAPDLIAIDGKTSRRSGDARTGRRPLHTLSAYAREQRLVRPRRSWTASRTSGS</sequence>
<dbReference type="PANTHER" id="PTHR30298">
    <property type="entry name" value="H REPEAT-ASSOCIATED PREDICTED TRANSPOSASE"/>
    <property type="match status" value="1"/>
</dbReference>
<dbReference type="PANTHER" id="PTHR30298:SF0">
    <property type="entry name" value="PROTEIN YBFL-RELATED"/>
    <property type="match status" value="1"/>
</dbReference>
<dbReference type="InterPro" id="IPR047647">
    <property type="entry name" value="ISAs1_transpos"/>
</dbReference>
<keyword evidence="3" id="KW-1185">Reference proteome</keyword>
<dbReference type="RefSeq" id="WP_201077861.1">
    <property type="nucleotide sequence ID" value="NZ_CP067420.1"/>
</dbReference>
<name>A0ABX7BBF8_9PROT</name>
<proteinExistence type="predicted"/>
<dbReference type="Proteomes" id="UP000595197">
    <property type="component" value="Chromosome"/>
</dbReference>
<evidence type="ECO:0000313" key="2">
    <source>
        <dbReference type="EMBL" id="QQP90633.1"/>
    </source>
</evidence>
<organism evidence="2 3">
    <name type="scientific">Skermanella cutis</name>
    <dbReference type="NCBI Taxonomy" id="2775420"/>
    <lineage>
        <taxon>Bacteria</taxon>
        <taxon>Pseudomonadati</taxon>
        <taxon>Pseudomonadota</taxon>
        <taxon>Alphaproteobacteria</taxon>
        <taxon>Rhodospirillales</taxon>
        <taxon>Azospirillaceae</taxon>
        <taxon>Skermanella</taxon>
    </lineage>
</organism>
<accession>A0ABX7BBF8</accession>
<gene>
    <name evidence="2" type="ORF">IGS68_05170</name>
</gene>
<dbReference type="EMBL" id="CP067420">
    <property type="protein sequence ID" value="QQP90633.1"/>
    <property type="molecule type" value="Genomic_DNA"/>
</dbReference>
<reference evidence="2" key="1">
    <citation type="submission" date="2021-02" db="EMBL/GenBank/DDBJ databases">
        <title>Skermanella TT6 skin isolate.</title>
        <authorList>
            <person name="Lee K."/>
            <person name="Ganzorig M."/>
        </authorList>
    </citation>
    <scope>NUCLEOTIDE SEQUENCE</scope>
    <source>
        <strain evidence="2">TT6</strain>
    </source>
</reference>
<protein>
    <submittedName>
        <fullName evidence="2">ISAs1 family transposase</fullName>
    </submittedName>
</protein>
<evidence type="ECO:0000259" key="1">
    <source>
        <dbReference type="Pfam" id="PF13808"/>
    </source>
</evidence>
<evidence type="ECO:0000313" key="3">
    <source>
        <dbReference type="Proteomes" id="UP000595197"/>
    </source>
</evidence>
<dbReference type="NCBIfam" id="NF033564">
    <property type="entry name" value="transpos_ISAs1"/>
    <property type="match status" value="1"/>
</dbReference>
<dbReference type="InterPro" id="IPR032806">
    <property type="entry name" value="YbfD_N"/>
</dbReference>
<dbReference type="InterPro" id="IPR051698">
    <property type="entry name" value="Transposase_11-like"/>
</dbReference>
<dbReference type="Pfam" id="PF13808">
    <property type="entry name" value="DDE_Tnp_1_assoc"/>
    <property type="match status" value="1"/>
</dbReference>
<feature type="domain" description="H repeat-associated protein N-terminal" evidence="1">
    <location>
        <begin position="11"/>
        <end position="92"/>
    </location>
</feature>